<evidence type="ECO:0000313" key="2">
    <source>
        <dbReference type="Proteomes" id="UP000283569"/>
    </source>
</evidence>
<comment type="caution">
    <text evidence="1">The sequence shown here is derived from an EMBL/GenBank/DDBJ whole genome shotgun (WGS) entry which is preliminary data.</text>
</comment>
<sequence length="42" mass="4727">MVTDHGLLHPTLLVQARLASSRTRIQHQLMNSVQLGLSHPRI</sequence>
<protein>
    <submittedName>
        <fullName evidence="1">Uncharacterized protein</fullName>
    </submittedName>
</protein>
<accession>A0A420SEY5</accession>
<name>A0A420SEY5_GIBIN</name>
<organism evidence="1 2">
    <name type="scientific">Gibberella intermedia</name>
    <name type="common">Bulb rot disease fungus</name>
    <name type="synonym">Fusarium proliferatum</name>
    <dbReference type="NCBI Taxonomy" id="948311"/>
    <lineage>
        <taxon>Eukaryota</taxon>
        <taxon>Fungi</taxon>
        <taxon>Dikarya</taxon>
        <taxon>Ascomycota</taxon>
        <taxon>Pezizomycotina</taxon>
        <taxon>Sordariomycetes</taxon>
        <taxon>Hypocreomycetidae</taxon>
        <taxon>Hypocreales</taxon>
        <taxon>Nectriaceae</taxon>
        <taxon>Fusarium</taxon>
        <taxon>Fusarium fujikuroi species complex</taxon>
    </lineage>
</organism>
<reference evidence="1 2" key="1">
    <citation type="journal article" date="2018" name="Sci. Rep.">
        <title>Characterisation of pathogen-specific regions and novel effector candidates in Fusarium oxysporum f. sp. cepae.</title>
        <authorList>
            <person name="Armitage A.D."/>
            <person name="Taylor A."/>
            <person name="Sobczyk M.K."/>
            <person name="Baxter L."/>
            <person name="Greenfield B.P."/>
            <person name="Bates H.J."/>
            <person name="Wilson F."/>
            <person name="Jackson A.C."/>
            <person name="Ott S."/>
            <person name="Harrison R.J."/>
            <person name="Clarkson J.P."/>
        </authorList>
    </citation>
    <scope>NUCLEOTIDE SEQUENCE [LARGE SCALE GENOMIC DNA]</scope>
    <source>
        <strain evidence="1 2">Fp_A8</strain>
    </source>
</reference>
<proteinExistence type="predicted"/>
<gene>
    <name evidence="1" type="ORF">BFJ72_g12937</name>
</gene>
<dbReference type="EMBL" id="MRDB01000071">
    <property type="protein sequence ID" value="RKL27809.1"/>
    <property type="molecule type" value="Genomic_DNA"/>
</dbReference>
<dbReference type="AlphaFoldDB" id="A0A420SEY5"/>
<dbReference type="Proteomes" id="UP000283569">
    <property type="component" value="Unassembled WGS sequence"/>
</dbReference>
<evidence type="ECO:0000313" key="1">
    <source>
        <dbReference type="EMBL" id="RKL27809.1"/>
    </source>
</evidence>